<accession>A0A2I4ED40</accession>
<keyword evidence="3" id="KW-0833">Ubl conjugation pathway</keyword>
<dbReference type="STRING" id="51240.A0A2I4ED40"/>
<dbReference type="Gramene" id="Jr13_20170_p1">
    <property type="protein sequence ID" value="cds.Jr13_20170_p1"/>
    <property type="gene ID" value="Jr13_20170"/>
</dbReference>
<dbReference type="GeneID" id="108988493"/>
<gene>
    <name evidence="6" type="primary">LOC108988493</name>
</gene>
<dbReference type="RefSeq" id="XP_018817311.1">
    <property type="nucleotide sequence ID" value="XM_018961766.2"/>
</dbReference>
<reference evidence="6" key="1">
    <citation type="submission" date="2025-08" db="UniProtKB">
        <authorList>
            <consortium name="RefSeq"/>
        </authorList>
    </citation>
    <scope>IDENTIFICATION</scope>
    <source>
        <tissue evidence="6">Leaves</tissue>
    </source>
</reference>
<evidence type="ECO:0000313" key="5">
    <source>
        <dbReference type="Proteomes" id="UP000235220"/>
    </source>
</evidence>
<dbReference type="GO" id="GO:0016567">
    <property type="term" value="P:protein ubiquitination"/>
    <property type="evidence" value="ECO:0007669"/>
    <property type="project" value="UniProtKB-UniPathway"/>
</dbReference>
<comment type="function">
    <text evidence="1">May act as a substrate-specific adapter of an E3 ubiquitin-protein ligase complex (CUL3-RBX1-BTB) which mediates the ubiquitination and subsequent proteasomal degradation of target proteins.</text>
</comment>
<sequence length="431" mass="47830">MAAELDIAYGYKTRPSSLLSSIFMSTLNAAAKTLVSVARTEQAEKWKAADHLRFVVMLLTWMAVWVLRFLMDYLPHSNIGPSPQYLLGFSSAESLDFPSTSLSSSSSSMLSSFPSLDLVVHEGVDGSSVQALGRALSQILVLLTEIPATSGKYQFAMAMADRIMDENARYGHVVLLHINRTALASAFARTSNLLYRALERSQGDQDDDSSSYAWTTRVIRALPMGSYLTSYMKGLGFCVSTIMSTVANINAAAGTHQSQKRRRQVGIDHHVEEVTAEKLAQELLWMTTKLRDYGAVDEALVQWSFASGLASFSLTANVRVQGFIVKISAILFRELVGEDLVISSQVKFRILLFWLPLFCHASNGLAYPVLSRFEKMEVERAIDEALSTLPAADQEVILTNWLQDFTIAASDWPNLQFSYDRWCQSSRKVVA</sequence>
<dbReference type="InterPro" id="IPR058039">
    <property type="entry name" value="At3g05675-like_ankyrin"/>
</dbReference>
<dbReference type="FunCoup" id="A0A2I4ED40">
    <property type="interactions" value="9"/>
</dbReference>
<dbReference type="InterPro" id="IPR038920">
    <property type="entry name" value="At3g05675-like"/>
</dbReference>
<dbReference type="PANTHER" id="PTHR31060">
    <property type="entry name" value="OSJNBA0011J08.25 PROTEIN-RELATED"/>
    <property type="match status" value="1"/>
</dbReference>
<evidence type="ECO:0000259" key="4">
    <source>
        <dbReference type="Pfam" id="PF25553"/>
    </source>
</evidence>
<proteinExistence type="predicted"/>
<dbReference type="KEGG" id="jre:108988493"/>
<dbReference type="UniPathway" id="UPA00143"/>
<dbReference type="PANTHER" id="PTHR31060:SF31">
    <property type="entry name" value="BTB_POZ DOMAIN PROTEIN"/>
    <property type="match status" value="1"/>
</dbReference>
<dbReference type="Pfam" id="PF25553">
    <property type="entry name" value="BTB-POZ_ANK-like"/>
    <property type="match status" value="1"/>
</dbReference>
<protein>
    <submittedName>
        <fullName evidence="6">Uncharacterized protein LOC108988493</fullName>
    </submittedName>
</protein>
<feature type="domain" description="At3g05675-like ankyrin-like" evidence="4">
    <location>
        <begin position="237"/>
        <end position="425"/>
    </location>
</feature>
<evidence type="ECO:0000256" key="3">
    <source>
        <dbReference type="ARBA" id="ARBA00022786"/>
    </source>
</evidence>
<keyword evidence="5" id="KW-1185">Reference proteome</keyword>
<dbReference type="OrthoDB" id="778222at2759"/>
<evidence type="ECO:0000256" key="1">
    <source>
        <dbReference type="ARBA" id="ARBA00002668"/>
    </source>
</evidence>
<evidence type="ECO:0000256" key="2">
    <source>
        <dbReference type="ARBA" id="ARBA00004906"/>
    </source>
</evidence>
<dbReference type="Proteomes" id="UP000235220">
    <property type="component" value="Chromosome 13"/>
</dbReference>
<dbReference type="AlphaFoldDB" id="A0A2I4ED40"/>
<organism evidence="5 6">
    <name type="scientific">Juglans regia</name>
    <name type="common">English walnut</name>
    <dbReference type="NCBI Taxonomy" id="51240"/>
    <lineage>
        <taxon>Eukaryota</taxon>
        <taxon>Viridiplantae</taxon>
        <taxon>Streptophyta</taxon>
        <taxon>Embryophyta</taxon>
        <taxon>Tracheophyta</taxon>
        <taxon>Spermatophyta</taxon>
        <taxon>Magnoliopsida</taxon>
        <taxon>eudicotyledons</taxon>
        <taxon>Gunneridae</taxon>
        <taxon>Pentapetalae</taxon>
        <taxon>rosids</taxon>
        <taxon>fabids</taxon>
        <taxon>Fagales</taxon>
        <taxon>Juglandaceae</taxon>
        <taxon>Juglans</taxon>
    </lineage>
</organism>
<evidence type="ECO:0000313" key="6">
    <source>
        <dbReference type="RefSeq" id="XP_018817311.1"/>
    </source>
</evidence>
<comment type="pathway">
    <text evidence="2">Protein modification; protein ubiquitination.</text>
</comment>
<name>A0A2I4ED40_JUGRE</name>